<dbReference type="GO" id="GO:0000287">
    <property type="term" value="F:magnesium ion binding"/>
    <property type="evidence" value="ECO:0007669"/>
    <property type="project" value="InterPro"/>
</dbReference>
<feature type="domain" description="Thiamine pyrophosphate enzyme TPP-binding" evidence="12">
    <location>
        <begin position="405"/>
        <end position="500"/>
    </location>
</feature>
<dbReference type="FunCoup" id="G8ZXS1">
    <property type="interactions" value="377"/>
</dbReference>
<dbReference type="CDD" id="cd07038">
    <property type="entry name" value="TPP_PYR_PDC_IPDC_like"/>
    <property type="match status" value="1"/>
</dbReference>
<dbReference type="GO" id="GO:0045944">
    <property type="term" value="P:positive regulation of transcription by RNA polymerase II"/>
    <property type="evidence" value="ECO:0007669"/>
    <property type="project" value="EnsemblFungi"/>
</dbReference>
<evidence type="ECO:0000259" key="12">
    <source>
        <dbReference type="Pfam" id="PF02775"/>
    </source>
</evidence>
<dbReference type="HOGENOM" id="CLU_013748_0_2_1"/>
<dbReference type="InterPro" id="IPR029035">
    <property type="entry name" value="DHS-like_NAD/FAD-binding_dom"/>
</dbReference>
<dbReference type="PANTHER" id="PTHR43452:SF30">
    <property type="entry name" value="PYRUVATE DECARBOXYLASE ISOZYME 1-RELATED"/>
    <property type="match status" value="1"/>
</dbReference>
<dbReference type="GO" id="GO:0005634">
    <property type="term" value="C:nucleus"/>
    <property type="evidence" value="ECO:0007669"/>
    <property type="project" value="EnsemblFungi"/>
</dbReference>
<evidence type="ECO:0000256" key="3">
    <source>
        <dbReference type="ARBA" id="ARBA00022723"/>
    </source>
</evidence>
<feature type="domain" description="Thiamine pyrophosphate enzyme N-terminal TPP-binding" evidence="13">
    <location>
        <begin position="15"/>
        <end position="117"/>
    </location>
</feature>
<dbReference type="OrthoDB" id="3970464at2759"/>
<dbReference type="FunFam" id="3.40.50.970:FF:000019">
    <property type="entry name" value="Pyruvate decarboxylase isozyme"/>
    <property type="match status" value="1"/>
</dbReference>
<evidence type="ECO:0000313" key="15">
    <source>
        <dbReference type="Proteomes" id="UP000005627"/>
    </source>
</evidence>
<evidence type="ECO:0000256" key="1">
    <source>
        <dbReference type="ARBA" id="ARBA00001964"/>
    </source>
</evidence>
<gene>
    <name evidence="14" type="primary">TDEL0G03210</name>
    <name evidence="14" type="ORF">TDEL_0G03210</name>
</gene>
<dbReference type="EMBL" id="HE616748">
    <property type="protein sequence ID" value="CCE93688.1"/>
    <property type="molecule type" value="Genomic_DNA"/>
</dbReference>
<keyword evidence="5 8" id="KW-0460">Magnesium</keyword>
<comment type="similarity">
    <text evidence="2 9">Belongs to the TPP enzyme family.</text>
</comment>
<keyword evidence="3 8" id="KW-0479">Metal-binding</keyword>
<dbReference type="InterPro" id="IPR047213">
    <property type="entry name" value="TPP_PYR_PDC_IPDC-like"/>
</dbReference>
<evidence type="ECO:0000256" key="8">
    <source>
        <dbReference type="PIRSR" id="PIRSR036565-2"/>
    </source>
</evidence>
<proteinExistence type="inferred from homology"/>
<evidence type="ECO:0000256" key="4">
    <source>
        <dbReference type="ARBA" id="ARBA00022793"/>
    </source>
</evidence>
<evidence type="ECO:0000259" key="11">
    <source>
        <dbReference type="Pfam" id="PF00205"/>
    </source>
</evidence>
<dbReference type="GO" id="GO:0090180">
    <property type="term" value="P:positive regulation of thiamine biosynthetic process"/>
    <property type="evidence" value="ECO:0007669"/>
    <property type="project" value="EnsemblFungi"/>
</dbReference>
<dbReference type="RefSeq" id="XP_003682899.1">
    <property type="nucleotide sequence ID" value="XM_003682851.1"/>
</dbReference>
<dbReference type="GeneID" id="11504983"/>
<keyword evidence="6 9" id="KW-0786">Thiamine pyrophosphate</keyword>
<dbReference type="AlphaFoldDB" id="G8ZXS1"/>
<dbReference type="InterPro" id="IPR011766">
    <property type="entry name" value="TPP_enzyme_TPP-bd"/>
</dbReference>
<dbReference type="Gene3D" id="3.40.50.1220">
    <property type="entry name" value="TPP-binding domain"/>
    <property type="match status" value="1"/>
</dbReference>
<evidence type="ECO:0000256" key="7">
    <source>
        <dbReference type="ARBA" id="ARBA00023239"/>
    </source>
</evidence>
<evidence type="ECO:0000256" key="6">
    <source>
        <dbReference type="ARBA" id="ARBA00023052"/>
    </source>
</evidence>
<dbReference type="InterPro" id="IPR029061">
    <property type="entry name" value="THDP-binding"/>
</dbReference>
<feature type="region of interest" description="Disordered" evidence="10">
    <location>
        <begin position="575"/>
        <end position="606"/>
    </location>
</feature>
<reference evidence="14 15" key="1">
    <citation type="journal article" date="2011" name="Proc. Natl. Acad. Sci. U.S.A.">
        <title>Evolutionary erosion of yeast sex chromosomes by mating-type switching accidents.</title>
        <authorList>
            <person name="Gordon J.L."/>
            <person name="Armisen D."/>
            <person name="Proux-Wera E."/>
            <person name="Oheigeartaigh S.S."/>
            <person name="Byrne K.P."/>
            <person name="Wolfe K.H."/>
        </authorList>
    </citation>
    <scope>NUCLEOTIDE SEQUENCE [LARGE SCALE GENOMIC DNA]</scope>
    <source>
        <strain evidence="15">ATCC 10662 / CBS 1146 / NBRC 0425 / NCYC 2629 / NRRL Y-866</strain>
    </source>
</reference>
<name>G8ZXS1_TORDE</name>
<evidence type="ECO:0000256" key="10">
    <source>
        <dbReference type="SAM" id="MobiDB-lite"/>
    </source>
</evidence>
<dbReference type="SUPFAM" id="SSF52518">
    <property type="entry name" value="Thiamin diphosphate-binding fold (THDP-binding)"/>
    <property type="match status" value="2"/>
</dbReference>
<dbReference type="SUPFAM" id="SSF52467">
    <property type="entry name" value="DHS-like NAD/FAD-binding domain"/>
    <property type="match status" value="1"/>
</dbReference>
<dbReference type="Pfam" id="PF00205">
    <property type="entry name" value="TPP_enzyme_M"/>
    <property type="match status" value="1"/>
</dbReference>
<dbReference type="Pfam" id="PF02776">
    <property type="entry name" value="TPP_enzyme_N"/>
    <property type="match status" value="1"/>
</dbReference>
<dbReference type="Proteomes" id="UP000005627">
    <property type="component" value="Chromosome 7"/>
</dbReference>
<evidence type="ECO:0000256" key="5">
    <source>
        <dbReference type="ARBA" id="ARBA00022842"/>
    </source>
</evidence>
<keyword evidence="4" id="KW-0210">Decarboxylase</keyword>
<dbReference type="InterPro" id="IPR047214">
    <property type="entry name" value="TPP_PDC_IPDC"/>
</dbReference>
<feature type="binding site" evidence="8">
    <location>
        <position position="488"/>
    </location>
    <ligand>
        <name>Mg(2+)</name>
        <dbReference type="ChEBI" id="CHEBI:18420"/>
    </ligand>
</feature>
<dbReference type="GO" id="GO:0061629">
    <property type="term" value="F:RNA polymerase II-specific DNA-binding transcription factor binding"/>
    <property type="evidence" value="ECO:0007669"/>
    <property type="project" value="EnsemblFungi"/>
</dbReference>
<sequence length="606" mass="67904">MNYTDSNGLPDSISIAEYLFHRLKQLHIETIFGLPGAFNATLLDKLNEIPGLRWAGNTNELNAAYAADGYSRLKGLGCIITTFGVGELSAINGVAGSFAEHVGLLHVVGMPPTSAQTKQLLLHHTLGNGDYKVFHRMASEVTCYSTVINDKDLCGDEVDDCIAKAWTLQKPVYMGIPVNLVDTSVNSQRLNTALNLNLPSNDEQTENELVKQILQQLYKSKNPVIIADACVTRHRIVPETVELCQRTNFPIFATPMSKGAIDETLPNFGGVFMGSISSPEVREVVNFADFLIVIGCMLSDFSTSSFHFNYKTKECVLLYPTSVKFKHAIYPDLRIKSLMANLLRNLNESKIKYQSQPTPQMIIPRSELPSRHSLRHEWVWNQMSHWFQEGDIIITETGTSAFGINQTHFPHSSRGISQALWGSVGYTLGACLGASFAANEMARDQVTAVPHRVILFVGDGAFQLTVQEVSTMIRWGLTPYIFVMNNQGYSVDRFLHHRSNASYYDIQTWEYLRLIPLFGARHYETRKIVTVGDFLEMIHDPLFATNDKIRMLEIMLPPMDVPQALMDRWLTEQENKKRAAEESDGYTPNSEASSKKFCSDDISPAN</sequence>
<accession>G8ZXS1</accession>
<dbReference type="Gene3D" id="3.40.50.970">
    <property type="match status" value="2"/>
</dbReference>
<keyword evidence="15" id="KW-1185">Reference proteome</keyword>
<evidence type="ECO:0008006" key="16">
    <source>
        <dbReference type="Google" id="ProtNLM"/>
    </source>
</evidence>
<evidence type="ECO:0000256" key="9">
    <source>
        <dbReference type="RuleBase" id="RU362132"/>
    </source>
</evidence>
<dbReference type="KEGG" id="tdl:TDEL_0G03210"/>
<feature type="domain" description="Thiamine pyrophosphate enzyme central" evidence="11">
    <location>
        <begin position="210"/>
        <end position="346"/>
    </location>
</feature>
<dbReference type="STRING" id="1076872.G8ZXS1"/>
<dbReference type="PANTHER" id="PTHR43452">
    <property type="entry name" value="PYRUVATE DECARBOXYLASE"/>
    <property type="match status" value="1"/>
</dbReference>
<keyword evidence="7" id="KW-0456">Lyase</keyword>
<dbReference type="FunFam" id="3.40.50.970:FF:000087">
    <property type="entry name" value="Thi3p"/>
    <property type="match status" value="1"/>
</dbReference>
<dbReference type="InterPro" id="IPR012000">
    <property type="entry name" value="Thiamin_PyroP_enz_cen_dom"/>
</dbReference>
<protein>
    <recommendedName>
        <fullName evidence="16">Pyruvate decarboxylase</fullName>
    </recommendedName>
</protein>
<dbReference type="GO" id="GO:0016831">
    <property type="term" value="F:carboxy-lyase activity"/>
    <property type="evidence" value="ECO:0007669"/>
    <property type="project" value="UniProtKB-KW"/>
</dbReference>
<dbReference type="InterPro" id="IPR012001">
    <property type="entry name" value="Thiamin_PyroP_enz_TPP-bd_dom"/>
</dbReference>
<dbReference type="CDD" id="cd02005">
    <property type="entry name" value="TPP_PDC_IPDC"/>
    <property type="match status" value="1"/>
</dbReference>
<dbReference type="eggNOG" id="KOG1184">
    <property type="taxonomic scope" value="Eukaryota"/>
</dbReference>
<dbReference type="GO" id="GO:0005829">
    <property type="term" value="C:cytosol"/>
    <property type="evidence" value="ECO:0007669"/>
    <property type="project" value="TreeGrafter"/>
</dbReference>
<organism evidence="14 15">
    <name type="scientific">Torulaspora delbrueckii</name>
    <name type="common">Yeast</name>
    <name type="synonym">Candida colliculosa</name>
    <dbReference type="NCBI Taxonomy" id="4950"/>
    <lineage>
        <taxon>Eukaryota</taxon>
        <taxon>Fungi</taxon>
        <taxon>Dikarya</taxon>
        <taxon>Ascomycota</taxon>
        <taxon>Saccharomycotina</taxon>
        <taxon>Saccharomycetes</taxon>
        <taxon>Saccharomycetales</taxon>
        <taxon>Saccharomycetaceae</taxon>
        <taxon>Torulaspora</taxon>
    </lineage>
</organism>
<evidence type="ECO:0000313" key="14">
    <source>
        <dbReference type="EMBL" id="CCE93688.1"/>
    </source>
</evidence>
<dbReference type="InParanoid" id="G8ZXS1"/>
<feature type="binding site" evidence="8">
    <location>
        <position position="486"/>
    </location>
    <ligand>
        <name>Mg(2+)</name>
        <dbReference type="ChEBI" id="CHEBI:18420"/>
    </ligand>
</feature>
<evidence type="ECO:0000256" key="2">
    <source>
        <dbReference type="ARBA" id="ARBA00007812"/>
    </source>
</evidence>
<dbReference type="GO" id="GO:0030976">
    <property type="term" value="F:thiamine pyrophosphate binding"/>
    <property type="evidence" value="ECO:0007669"/>
    <property type="project" value="InterPro"/>
</dbReference>
<dbReference type="InterPro" id="IPR012110">
    <property type="entry name" value="PDC/IPDC-like"/>
</dbReference>
<dbReference type="Pfam" id="PF02775">
    <property type="entry name" value="TPP_enzyme_C"/>
    <property type="match status" value="1"/>
</dbReference>
<dbReference type="PIRSF" id="PIRSF036565">
    <property type="entry name" value="Pyruvt_ip_decrb"/>
    <property type="match status" value="1"/>
</dbReference>
<evidence type="ECO:0000259" key="13">
    <source>
        <dbReference type="Pfam" id="PF02776"/>
    </source>
</evidence>
<comment type="cofactor">
    <cofactor evidence="8">
        <name>Mg(2+)</name>
        <dbReference type="ChEBI" id="CHEBI:18420"/>
    </cofactor>
    <text evidence="8">Binds 1 Mg(2+) per subunit.</text>
</comment>
<comment type="cofactor">
    <cofactor evidence="1">
        <name>thiamine diphosphate</name>
        <dbReference type="ChEBI" id="CHEBI:58937"/>
    </cofactor>
</comment>
<feature type="binding site" evidence="8">
    <location>
        <position position="459"/>
    </location>
    <ligand>
        <name>Mg(2+)</name>
        <dbReference type="ChEBI" id="CHEBI:18420"/>
    </ligand>
</feature>